<dbReference type="EMBL" id="KE667178">
    <property type="protein sequence ID" value="ERE87153.1"/>
    <property type="molecule type" value="Genomic_DNA"/>
</dbReference>
<keyword evidence="14" id="KW-0391">Immunity</keyword>
<keyword evidence="15" id="KW-0735">Signal-anchor</keyword>
<evidence type="ECO:0000256" key="25">
    <source>
        <dbReference type="SAM" id="Coils"/>
    </source>
</evidence>
<evidence type="ECO:0000256" key="1">
    <source>
        <dbReference type="ARBA" id="ARBA00004221"/>
    </source>
</evidence>
<keyword evidence="20" id="KW-1015">Disulfide bond</keyword>
<evidence type="ECO:0000256" key="11">
    <source>
        <dbReference type="ARBA" id="ARBA00022622"/>
    </source>
</evidence>
<feature type="coiled-coil region" evidence="25">
    <location>
        <begin position="56"/>
        <end position="163"/>
    </location>
</feature>
<dbReference type="GO" id="GO:0009986">
    <property type="term" value="C:cell surface"/>
    <property type="evidence" value="ECO:0007669"/>
    <property type="project" value="TreeGrafter"/>
</dbReference>
<organism evidence="27 28">
    <name type="scientific">Cricetulus griseus</name>
    <name type="common">Chinese hamster</name>
    <name type="synonym">Cricetulus barabensis griseus</name>
    <dbReference type="NCBI Taxonomy" id="10029"/>
    <lineage>
        <taxon>Eukaryota</taxon>
        <taxon>Metazoa</taxon>
        <taxon>Chordata</taxon>
        <taxon>Craniata</taxon>
        <taxon>Vertebrata</taxon>
        <taxon>Euteleostomi</taxon>
        <taxon>Mammalia</taxon>
        <taxon>Eutheria</taxon>
        <taxon>Euarchontoglires</taxon>
        <taxon>Glires</taxon>
        <taxon>Rodentia</taxon>
        <taxon>Myomorpha</taxon>
        <taxon>Muroidea</taxon>
        <taxon>Cricetidae</taxon>
        <taxon>Cricetinae</taxon>
        <taxon>Cricetulus</taxon>
    </lineage>
</organism>
<evidence type="ECO:0000313" key="28">
    <source>
        <dbReference type="Proteomes" id="UP000030759"/>
    </source>
</evidence>
<keyword evidence="11" id="KW-0336">GPI-anchor</keyword>
<keyword evidence="19 26" id="KW-0472">Membrane</keyword>
<evidence type="ECO:0000256" key="4">
    <source>
        <dbReference type="ARBA" id="ARBA00004496"/>
    </source>
</evidence>
<dbReference type="InterPro" id="IPR024886">
    <property type="entry name" value="BST2"/>
</dbReference>
<gene>
    <name evidence="27" type="ORF">H671_1g3972</name>
</gene>
<keyword evidence="13" id="KW-0967">Endosome</keyword>
<dbReference type="GO" id="GO:0045121">
    <property type="term" value="C:membrane raft"/>
    <property type="evidence" value="ECO:0007669"/>
    <property type="project" value="UniProtKB-SubCell"/>
</dbReference>
<evidence type="ECO:0000256" key="5">
    <source>
        <dbReference type="ARBA" id="ARBA00004601"/>
    </source>
</evidence>
<evidence type="ECO:0000256" key="24">
    <source>
        <dbReference type="ARBA" id="ARBA00073332"/>
    </source>
</evidence>
<keyword evidence="16 26" id="KW-1133">Transmembrane helix</keyword>
<dbReference type="Gene3D" id="1.20.5.1700">
    <property type="match status" value="1"/>
</dbReference>
<dbReference type="GO" id="GO:0098552">
    <property type="term" value="C:side of membrane"/>
    <property type="evidence" value="ECO:0007669"/>
    <property type="project" value="UniProtKB-KW"/>
</dbReference>
<comment type="subunit">
    <text evidence="23">Parallel homodimer; disulfide-linked. May form homotetramers under reducing conditions. Isoform 1 and isoform 2 form homodimers and also heterodimers with each other. Dimerization is essential for its antiviral activity. Interacts (via cytoplasmic domain) with ARHGAP44. Interacts with MMP14 (via C-terminal cytoplasmic tail). Interacts with LILRA4/ILT7. Interacts with RNF115.</text>
</comment>
<dbReference type="GO" id="GO:0005794">
    <property type="term" value="C:Golgi apparatus"/>
    <property type="evidence" value="ECO:0007669"/>
    <property type="project" value="UniProtKB-SubCell"/>
</dbReference>
<evidence type="ECO:0000256" key="10">
    <source>
        <dbReference type="ARBA" id="ARBA00022588"/>
    </source>
</evidence>
<evidence type="ECO:0000256" key="8">
    <source>
        <dbReference type="ARBA" id="ARBA00022475"/>
    </source>
</evidence>
<evidence type="ECO:0000256" key="15">
    <source>
        <dbReference type="ARBA" id="ARBA00022968"/>
    </source>
</evidence>
<evidence type="ECO:0000256" key="22">
    <source>
        <dbReference type="ARBA" id="ARBA00023288"/>
    </source>
</evidence>
<evidence type="ECO:0000256" key="26">
    <source>
        <dbReference type="SAM" id="Phobius"/>
    </source>
</evidence>
<evidence type="ECO:0000256" key="20">
    <source>
        <dbReference type="ARBA" id="ARBA00023157"/>
    </source>
</evidence>
<feature type="transmembrane region" description="Helical" evidence="26">
    <location>
        <begin position="12"/>
        <end position="35"/>
    </location>
</feature>
<evidence type="ECO:0000256" key="19">
    <source>
        <dbReference type="ARBA" id="ARBA00023136"/>
    </source>
</evidence>
<keyword evidence="8" id="KW-1003">Cell membrane</keyword>
<accession>A0A061IGY1</accession>
<dbReference type="GO" id="GO:0008191">
    <property type="term" value="F:metalloendopeptidase inhibitor activity"/>
    <property type="evidence" value="ECO:0007669"/>
    <property type="project" value="TreeGrafter"/>
</dbReference>
<evidence type="ECO:0000256" key="3">
    <source>
        <dbReference type="ARBA" id="ARBA00004401"/>
    </source>
</evidence>
<evidence type="ECO:0000256" key="13">
    <source>
        <dbReference type="ARBA" id="ARBA00022753"/>
    </source>
</evidence>
<evidence type="ECO:0000256" key="6">
    <source>
        <dbReference type="ARBA" id="ARBA00004603"/>
    </source>
</evidence>
<dbReference type="Proteomes" id="UP000030759">
    <property type="component" value="Unassembled WGS sequence"/>
</dbReference>
<evidence type="ECO:0000256" key="18">
    <source>
        <dbReference type="ARBA" id="ARBA00023054"/>
    </source>
</evidence>
<evidence type="ECO:0000256" key="2">
    <source>
        <dbReference type="ARBA" id="ARBA00004285"/>
    </source>
</evidence>
<keyword evidence="17" id="KW-0333">Golgi apparatus</keyword>
<evidence type="ECO:0000313" key="27">
    <source>
        <dbReference type="EMBL" id="ERE87153.1"/>
    </source>
</evidence>
<evidence type="ECO:0000256" key="17">
    <source>
        <dbReference type="ARBA" id="ARBA00023034"/>
    </source>
</evidence>
<keyword evidence="12 26" id="KW-0812">Transmembrane</keyword>
<comment type="subcellular location">
    <subcellularLocation>
        <location evidence="1">Apical cell membrane</location>
    </subcellularLocation>
    <subcellularLocation>
        <location evidence="7">Cell membrane</location>
        <topology evidence="7">Lipid-anchor</topology>
        <topology evidence="7">GPI-anchor</topology>
    </subcellularLocation>
    <subcellularLocation>
        <location evidence="3">Cell membrane</location>
        <topology evidence="3">Single-pass type II membrane protein</topology>
    </subcellularLocation>
    <subcellularLocation>
        <location evidence="4">Cytoplasm</location>
    </subcellularLocation>
    <subcellularLocation>
        <location evidence="5">Golgi apparatus</location>
        <location evidence="5">trans-Golgi network</location>
    </subcellularLocation>
    <subcellularLocation>
        <location evidence="6">Late endosome</location>
    </subcellularLocation>
    <subcellularLocation>
        <location evidence="2">Membrane raft</location>
    </subcellularLocation>
</comment>
<dbReference type="AlphaFoldDB" id="A0A061IGY1"/>
<keyword evidence="10" id="KW-0399">Innate immunity</keyword>
<evidence type="ECO:0000256" key="12">
    <source>
        <dbReference type="ARBA" id="ARBA00022692"/>
    </source>
</evidence>
<evidence type="ECO:0000256" key="9">
    <source>
        <dbReference type="ARBA" id="ARBA00022490"/>
    </source>
</evidence>
<evidence type="ECO:0000256" key="21">
    <source>
        <dbReference type="ARBA" id="ARBA00023180"/>
    </source>
</evidence>
<proteinExistence type="predicted"/>
<dbReference type="PANTHER" id="PTHR15190">
    <property type="entry name" value="BONE MARROW STROMAL ANTIGEN 2"/>
    <property type="match status" value="1"/>
</dbReference>
<sequence length="191" mass="21371">MDQKEPGCGIRWRCLAAASVLILVALVIPLIIFAVKANSEACRDGLRAQEECSNTTRLLQRQLTRSQDNLAQAEAQASTCNRTVVTLQDSLEKKVSQIQEKQALIQEQEAQIKEQEAQIKEQEAQIKEQKAHIQEQQVRIQKLEGEVEEFEQKLKKLRTAEEASITSKQNSAGSMAVSSLLVLAVPLFLLF</sequence>
<dbReference type="Pfam" id="PF16716">
    <property type="entry name" value="BST2"/>
    <property type="match status" value="1"/>
</dbReference>
<evidence type="ECO:0000256" key="14">
    <source>
        <dbReference type="ARBA" id="ARBA00022859"/>
    </source>
</evidence>
<dbReference type="GO" id="GO:0016324">
    <property type="term" value="C:apical plasma membrane"/>
    <property type="evidence" value="ECO:0007669"/>
    <property type="project" value="UniProtKB-SubCell"/>
</dbReference>
<dbReference type="GO" id="GO:0051607">
    <property type="term" value="P:defense response to virus"/>
    <property type="evidence" value="ECO:0007669"/>
    <property type="project" value="InterPro"/>
</dbReference>
<keyword evidence="21" id="KW-0325">Glycoprotein</keyword>
<dbReference type="FunFam" id="1.20.5.1700:FF:000006">
    <property type="entry name" value="Bone marrow stromal antigen 2"/>
    <property type="match status" value="1"/>
</dbReference>
<dbReference type="GO" id="GO:0005770">
    <property type="term" value="C:late endosome"/>
    <property type="evidence" value="ECO:0007669"/>
    <property type="project" value="UniProtKB-SubCell"/>
</dbReference>
<dbReference type="GO" id="GO:0045087">
    <property type="term" value="P:innate immune response"/>
    <property type="evidence" value="ECO:0007669"/>
    <property type="project" value="UniProtKB-KW"/>
</dbReference>
<evidence type="ECO:0000256" key="7">
    <source>
        <dbReference type="ARBA" id="ARBA00004609"/>
    </source>
</evidence>
<keyword evidence="9" id="KW-0963">Cytoplasm</keyword>
<keyword evidence="18 25" id="KW-0175">Coiled coil</keyword>
<dbReference type="PANTHER" id="PTHR15190:SF1">
    <property type="entry name" value="BONE MARROW STROMAL ANTIGEN 2"/>
    <property type="match status" value="1"/>
</dbReference>
<evidence type="ECO:0000256" key="16">
    <source>
        <dbReference type="ARBA" id="ARBA00022989"/>
    </source>
</evidence>
<reference evidence="28" key="1">
    <citation type="journal article" date="2013" name="Nat. Biotechnol.">
        <title>Chinese hamster genome sequenced from sorted chromosomes.</title>
        <authorList>
            <person name="Brinkrolf K."/>
            <person name="Rupp O."/>
            <person name="Laux H."/>
            <person name="Kollin F."/>
            <person name="Ernst W."/>
            <person name="Linke B."/>
            <person name="Kofler R."/>
            <person name="Romand S."/>
            <person name="Hesse F."/>
            <person name="Budach W.E."/>
            <person name="Galosy S."/>
            <person name="Muller D."/>
            <person name="Noll T."/>
            <person name="Wienberg J."/>
            <person name="Jostock T."/>
            <person name="Leonard M."/>
            <person name="Grillari J."/>
            <person name="Tauch A."/>
            <person name="Goesmann A."/>
            <person name="Helk B."/>
            <person name="Mott J.E."/>
            <person name="Puhler A."/>
            <person name="Borth N."/>
        </authorList>
    </citation>
    <scope>NUCLEOTIDE SEQUENCE [LARGE SCALE GENOMIC DNA]</scope>
    <source>
        <strain evidence="28">17A/GY</strain>
    </source>
</reference>
<protein>
    <recommendedName>
        <fullName evidence="24">Bone marrow stromal antigen 2</fullName>
    </recommendedName>
</protein>
<evidence type="ECO:0000256" key="23">
    <source>
        <dbReference type="ARBA" id="ARBA00066143"/>
    </source>
</evidence>
<keyword evidence="22" id="KW-0449">Lipoprotein</keyword>
<name>A0A061IGY1_CRIGR</name>